<dbReference type="AlphaFoldDB" id="A0A2C5ZQQ6"/>
<organism evidence="2 3">
    <name type="scientific">Ophiocordyceps australis</name>
    <dbReference type="NCBI Taxonomy" id="1399860"/>
    <lineage>
        <taxon>Eukaryota</taxon>
        <taxon>Fungi</taxon>
        <taxon>Dikarya</taxon>
        <taxon>Ascomycota</taxon>
        <taxon>Pezizomycotina</taxon>
        <taxon>Sordariomycetes</taxon>
        <taxon>Hypocreomycetidae</taxon>
        <taxon>Hypocreales</taxon>
        <taxon>Ophiocordycipitaceae</taxon>
        <taxon>Ophiocordyceps</taxon>
    </lineage>
</organism>
<proteinExistence type="predicted"/>
<dbReference type="OrthoDB" id="4925544at2759"/>
<dbReference type="Proteomes" id="UP000224854">
    <property type="component" value="Unassembled WGS sequence"/>
</dbReference>
<feature type="region of interest" description="Disordered" evidence="1">
    <location>
        <begin position="1"/>
        <end position="42"/>
    </location>
</feature>
<evidence type="ECO:0000256" key="1">
    <source>
        <dbReference type="SAM" id="MobiDB-lite"/>
    </source>
</evidence>
<dbReference type="EMBL" id="NJEU01000013">
    <property type="protein sequence ID" value="PHH83427.1"/>
    <property type="molecule type" value="Genomic_DNA"/>
</dbReference>
<feature type="compositionally biased region" description="Polar residues" evidence="1">
    <location>
        <begin position="23"/>
        <end position="38"/>
    </location>
</feature>
<comment type="caution">
    <text evidence="2">The sequence shown here is derived from an EMBL/GenBank/DDBJ whole genome shotgun (WGS) entry which is preliminary data.</text>
</comment>
<gene>
    <name evidence="2" type="ORF">CDD82_1081</name>
</gene>
<feature type="compositionally biased region" description="Basic residues" evidence="1">
    <location>
        <begin position="582"/>
        <end position="591"/>
    </location>
</feature>
<name>A0A2C5ZQQ6_9HYPO</name>
<feature type="region of interest" description="Disordered" evidence="1">
    <location>
        <begin position="571"/>
        <end position="597"/>
    </location>
</feature>
<reference evidence="2 3" key="1">
    <citation type="submission" date="2017-06" db="EMBL/GenBank/DDBJ databases">
        <title>Ant-infecting Ophiocordyceps genomes reveal a high diversity of potential behavioral manipulation genes and a possible major role for enterotoxins.</title>
        <authorList>
            <person name="De Bekker C."/>
            <person name="Evans H.C."/>
            <person name="Brachmann A."/>
            <person name="Hughes D.P."/>
        </authorList>
    </citation>
    <scope>NUCLEOTIDE SEQUENCE [LARGE SCALE GENOMIC DNA]</scope>
    <source>
        <strain evidence="2 3">1348a</strain>
    </source>
</reference>
<sequence>MDEQAPAASTLPPANRYGKQATLPASTLPRTSLSNSEPSLRFPTPLGNRHLFQWISASDPDLMRLTTTVENSGLDGSAYGLIISPSGEIHDGDFSESGTSLDTQPSDDVHSLADCHSLPDAGCVSDAEWTSSEAEMPLHITSIEQHESIQAHDGTLRVQPQPLLLGATHGNFDSENHELYGFYSSDSDAFSNPASDIIKASAISTINGERLEPESPVLQVPGISHNGKQGPSRYAHINSILATAVAFMPHALRCLFFIVLIGSMCHSAQLYILRGSVEGWFHRSAPPPPIKMTMMPPSRPMQPGSMKIVPLNEKSPIAWLSSIREPVISFTPRSQTDILIRVSNDIKKHWLAKNCLTVGALRQDSLVKTSISPVNDGLLLKFPSSEANGILQLSFTTSCRPKLHRVMSVYFSPSVAEEVYYETTRYLAQKVPAFVSTTMAEAKQHFQGVRQALGAASKMLGHSVVDVSGNLANRMDDIMADVYRSIKVKGDAMKRIRSATEEIAVAFANISSLRTRQQLIRIRELRSKVQLYLHLGLLDAQVSAKSWWLKAMLRREERIEYTRKAKEYLARQRSAAQEAKQTRRSRLRMGKSRGNGE</sequence>
<evidence type="ECO:0000313" key="2">
    <source>
        <dbReference type="EMBL" id="PHH83427.1"/>
    </source>
</evidence>
<keyword evidence="3" id="KW-1185">Reference proteome</keyword>
<accession>A0A2C5ZQQ6</accession>
<protein>
    <submittedName>
        <fullName evidence="2">Uncharacterized protein</fullName>
    </submittedName>
</protein>
<evidence type="ECO:0000313" key="3">
    <source>
        <dbReference type="Proteomes" id="UP000224854"/>
    </source>
</evidence>